<accession>A0A6A2Y274</accession>
<protein>
    <submittedName>
        <fullName evidence="3">Cyclic nucleotide-gated ion channel 2</fullName>
    </submittedName>
</protein>
<comment type="caution">
    <text evidence="3">The sequence shown here is derived from an EMBL/GenBank/DDBJ whole genome shotgun (WGS) entry which is preliminary data.</text>
</comment>
<sequence>MPALSGFFSCDQAHSPQWEACAGTSLVPLRVRTCPQKNPVQTSARQPSCPSFGGRRRLLDPRSKRVQKWNWAFLLDRAMALAIDPLFFYALSIGRGGSVCLNMDGGLAVIVTVLRTCVDAVHLFHVWLQFRLAYVSRESLVVGCGKLVWNPRAVASHYVRSVKGFWFDAFVILPVPQAVFWLVVPKLIEEEQIRDIATILILIFLFQFQPKVYHSISLMRRMQKRRVSGSNVREMSSTGNYLCLGGAGGDSTKITGKPLCFEVKGSFGYGIYQWALPVVSSNSVAVKILYPIFWGLMTLSAGLFAALHFAHRKHPGFLACCNGEEETNAAEISRHGIVDEASAVAVAFETNSSVFRTTEMGNFGGRR</sequence>
<feature type="transmembrane region" description="Helical" evidence="2">
    <location>
        <begin position="196"/>
        <end position="216"/>
    </location>
</feature>
<dbReference type="PANTHER" id="PTHR45651:SF50">
    <property type="entry name" value="CYCLIC NUCLEOTIDE-GATED ION CHANNEL 2"/>
    <property type="match status" value="1"/>
</dbReference>
<dbReference type="SUPFAM" id="SSF81324">
    <property type="entry name" value="Voltage-gated potassium channels"/>
    <property type="match status" value="1"/>
</dbReference>
<evidence type="ECO:0000256" key="2">
    <source>
        <dbReference type="SAM" id="Phobius"/>
    </source>
</evidence>
<keyword evidence="1" id="KW-0407">Ion channel</keyword>
<keyword evidence="2" id="KW-0812">Transmembrane</keyword>
<dbReference type="GO" id="GO:0016020">
    <property type="term" value="C:membrane"/>
    <property type="evidence" value="ECO:0007669"/>
    <property type="project" value="UniProtKB-SubCell"/>
</dbReference>
<organism evidence="3 4">
    <name type="scientific">Hibiscus syriacus</name>
    <name type="common">Rose of Sharon</name>
    <dbReference type="NCBI Taxonomy" id="106335"/>
    <lineage>
        <taxon>Eukaryota</taxon>
        <taxon>Viridiplantae</taxon>
        <taxon>Streptophyta</taxon>
        <taxon>Embryophyta</taxon>
        <taxon>Tracheophyta</taxon>
        <taxon>Spermatophyta</taxon>
        <taxon>Magnoliopsida</taxon>
        <taxon>eudicotyledons</taxon>
        <taxon>Gunneridae</taxon>
        <taxon>Pentapetalae</taxon>
        <taxon>rosids</taxon>
        <taxon>malvids</taxon>
        <taxon>Malvales</taxon>
        <taxon>Malvaceae</taxon>
        <taxon>Malvoideae</taxon>
        <taxon>Hibiscus</taxon>
    </lineage>
</organism>
<dbReference type="GO" id="GO:0030552">
    <property type="term" value="F:cAMP binding"/>
    <property type="evidence" value="ECO:0007669"/>
    <property type="project" value="UniProtKB-KW"/>
</dbReference>
<evidence type="ECO:0000313" key="3">
    <source>
        <dbReference type="EMBL" id="KAE8669496.1"/>
    </source>
</evidence>
<evidence type="ECO:0000256" key="1">
    <source>
        <dbReference type="ARBA" id="ARBA00023303"/>
    </source>
</evidence>
<dbReference type="PANTHER" id="PTHR45651">
    <property type="entry name" value="CYCLIC NUCLEOTIDE-GATED ION CHANNEL 15-RELATED-RELATED"/>
    <property type="match status" value="1"/>
</dbReference>
<keyword evidence="2" id="KW-0472">Membrane</keyword>
<dbReference type="EMBL" id="VEPZ02001525">
    <property type="protein sequence ID" value="KAE8669496.1"/>
    <property type="molecule type" value="Genomic_DNA"/>
</dbReference>
<keyword evidence="4" id="KW-1185">Reference proteome</keyword>
<evidence type="ECO:0000313" key="4">
    <source>
        <dbReference type="Proteomes" id="UP000436088"/>
    </source>
</evidence>
<keyword evidence="1" id="KW-0813">Transport</keyword>
<keyword evidence="2" id="KW-1133">Transmembrane helix</keyword>
<feature type="transmembrane region" description="Helical" evidence="2">
    <location>
        <begin position="288"/>
        <end position="310"/>
    </location>
</feature>
<reference evidence="3" key="1">
    <citation type="submission" date="2019-09" db="EMBL/GenBank/DDBJ databases">
        <title>Draft genome information of white flower Hibiscus syriacus.</title>
        <authorList>
            <person name="Kim Y.-M."/>
        </authorList>
    </citation>
    <scope>NUCLEOTIDE SEQUENCE [LARGE SCALE GENOMIC DNA]</scope>
    <source>
        <strain evidence="3">YM2019G1</strain>
    </source>
</reference>
<gene>
    <name evidence="3" type="ORF">F3Y22_tig00112231pilonHSYRG00047</name>
</gene>
<proteinExistence type="predicted"/>
<name>A0A6A2Y274_HIBSY</name>
<dbReference type="AlphaFoldDB" id="A0A6A2Y274"/>
<dbReference type="Proteomes" id="UP000436088">
    <property type="component" value="Unassembled WGS sequence"/>
</dbReference>
<dbReference type="GO" id="GO:0034220">
    <property type="term" value="P:monoatomic ion transmembrane transport"/>
    <property type="evidence" value="ECO:0007669"/>
    <property type="project" value="UniProtKB-KW"/>
</dbReference>
<keyword evidence="1" id="KW-0406">Ion transport</keyword>